<evidence type="ECO:0000259" key="4">
    <source>
        <dbReference type="PROSITE" id="PS51015"/>
    </source>
</evidence>
<dbReference type="InterPro" id="IPR045134">
    <property type="entry name" value="UHRF1/2-like"/>
</dbReference>
<dbReference type="InterPro" id="IPR003105">
    <property type="entry name" value="SRA_YDG"/>
</dbReference>
<keyword evidence="6" id="KW-1185">Reference proteome</keyword>
<dbReference type="OrthoDB" id="2270193at2759"/>
<dbReference type="AlphaFoldDB" id="A0A2B7XVD2"/>
<feature type="region of interest" description="Disordered" evidence="3">
    <location>
        <begin position="225"/>
        <end position="247"/>
    </location>
</feature>
<name>A0A2B7XVD2_POLH7</name>
<accession>A0A2B7XVD2</accession>
<dbReference type="SMART" id="SM00466">
    <property type="entry name" value="SRA"/>
    <property type="match status" value="1"/>
</dbReference>
<dbReference type="STRING" id="1447883.A0A2B7XVD2"/>
<dbReference type="Proteomes" id="UP000224634">
    <property type="component" value="Unassembled WGS sequence"/>
</dbReference>
<organism evidence="5 6">
    <name type="scientific">Polytolypa hystricis (strain UAMH7299)</name>
    <dbReference type="NCBI Taxonomy" id="1447883"/>
    <lineage>
        <taxon>Eukaryota</taxon>
        <taxon>Fungi</taxon>
        <taxon>Dikarya</taxon>
        <taxon>Ascomycota</taxon>
        <taxon>Pezizomycotina</taxon>
        <taxon>Eurotiomycetes</taxon>
        <taxon>Eurotiomycetidae</taxon>
        <taxon>Onygenales</taxon>
        <taxon>Onygenales incertae sedis</taxon>
        <taxon>Polytolypa</taxon>
    </lineage>
</organism>
<dbReference type="GO" id="GO:0044027">
    <property type="term" value="P:negative regulation of gene expression via chromosomal CpG island methylation"/>
    <property type="evidence" value="ECO:0007669"/>
    <property type="project" value="TreeGrafter"/>
</dbReference>
<protein>
    <recommendedName>
        <fullName evidence="4">YDG domain-containing protein</fullName>
    </recommendedName>
</protein>
<evidence type="ECO:0000256" key="2">
    <source>
        <dbReference type="PROSITE-ProRule" id="PRU00358"/>
    </source>
</evidence>
<comment type="subcellular location">
    <subcellularLocation>
        <location evidence="2">Nucleus</location>
    </subcellularLocation>
</comment>
<feature type="compositionally biased region" description="Low complexity" evidence="3">
    <location>
        <begin position="161"/>
        <end position="172"/>
    </location>
</feature>
<comment type="caution">
    <text evidence="5">The sequence shown here is derived from an EMBL/GenBank/DDBJ whole genome shotgun (WGS) entry which is preliminary data.</text>
</comment>
<dbReference type="GO" id="GO:0005634">
    <property type="term" value="C:nucleus"/>
    <property type="evidence" value="ECO:0007669"/>
    <property type="project" value="UniProtKB-SubCell"/>
</dbReference>
<dbReference type="SUPFAM" id="SSF88697">
    <property type="entry name" value="PUA domain-like"/>
    <property type="match status" value="1"/>
</dbReference>
<dbReference type="GO" id="GO:0016567">
    <property type="term" value="P:protein ubiquitination"/>
    <property type="evidence" value="ECO:0007669"/>
    <property type="project" value="TreeGrafter"/>
</dbReference>
<dbReference type="PANTHER" id="PTHR14140">
    <property type="entry name" value="E3 UBIQUITIN-PROTEIN LIGASE UHRF-RELATED"/>
    <property type="match status" value="1"/>
</dbReference>
<feature type="region of interest" description="Disordered" evidence="3">
    <location>
        <begin position="1"/>
        <end position="27"/>
    </location>
</feature>
<gene>
    <name evidence="5" type="ORF">AJ80_06524</name>
</gene>
<dbReference type="InterPro" id="IPR015947">
    <property type="entry name" value="PUA-like_sf"/>
</dbReference>
<feature type="region of interest" description="Disordered" evidence="3">
    <location>
        <begin position="79"/>
        <end position="101"/>
    </location>
</feature>
<dbReference type="InterPro" id="IPR036987">
    <property type="entry name" value="SRA-YDG_sf"/>
</dbReference>
<feature type="compositionally biased region" description="Polar residues" evidence="3">
    <location>
        <begin position="85"/>
        <end position="101"/>
    </location>
</feature>
<dbReference type="PANTHER" id="PTHR14140:SF27">
    <property type="entry name" value="OS04G0289800 PROTEIN"/>
    <property type="match status" value="1"/>
</dbReference>
<evidence type="ECO:0000256" key="3">
    <source>
        <dbReference type="SAM" id="MobiDB-lite"/>
    </source>
</evidence>
<evidence type="ECO:0000256" key="1">
    <source>
        <dbReference type="ARBA" id="ARBA00023242"/>
    </source>
</evidence>
<dbReference type="GO" id="GO:0061630">
    <property type="term" value="F:ubiquitin protein ligase activity"/>
    <property type="evidence" value="ECO:0007669"/>
    <property type="project" value="TreeGrafter"/>
</dbReference>
<proteinExistence type="predicted"/>
<dbReference type="PROSITE" id="PS51015">
    <property type="entry name" value="YDG"/>
    <property type="match status" value="1"/>
</dbReference>
<dbReference type="Gene3D" id="2.30.280.10">
    <property type="entry name" value="SRA-YDG"/>
    <property type="match status" value="1"/>
</dbReference>
<dbReference type="EMBL" id="PDNA01000110">
    <property type="protein sequence ID" value="PGH12919.1"/>
    <property type="molecule type" value="Genomic_DNA"/>
</dbReference>
<reference evidence="5 6" key="1">
    <citation type="submission" date="2017-10" db="EMBL/GenBank/DDBJ databases">
        <title>Comparative genomics in systemic dimorphic fungi from Ajellomycetaceae.</title>
        <authorList>
            <person name="Munoz J.F."/>
            <person name="Mcewen J.G."/>
            <person name="Clay O.K."/>
            <person name="Cuomo C.A."/>
        </authorList>
    </citation>
    <scope>NUCLEOTIDE SEQUENCE [LARGE SCALE GENOMIC DNA]</scope>
    <source>
        <strain evidence="5 6">UAMH7299</strain>
    </source>
</reference>
<evidence type="ECO:0000313" key="5">
    <source>
        <dbReference type="EMBL" id="PGH12919.1"/>
    </source>
</evidence>
<dbReference type="Pfam" id="PF02182">
    <property type="entry name" value="SAD_SRA"/>
    <property type="match status" value="1"/>
</dbReference>
<feature type="domain" description="YDG" evidence="4">
    <location>
        <begin position="388"/>
        <end position="527"/>
    </location>
</feature>
<evidence type="ECO:0000313" key="6">
    <source>
        <dbReference type="Proteomes" id="UP000224634"/>
    </source>
</evidence>
<keyword evidence="1 2" id="KW-0539">Nucleus</keyword>
<feature type="region of interest" description="Disordered" evidence="3">
    <location>
        <begin position="146"/>
        <end position="189"/>
    </location>
</feature>
<feature type="compositionally biased region" description="Basic residues" evidence="3">
    <location>
        <begin position="233"/>
        <end position="243"/>
    </location>
</feature>
<sequence>MNPNVNNPSFGLPADSGSEPSSSSFAQNLTRTVEGHTEVTAFNHFILSHGSESPHFAQNETISTDSSAVGRTVPHDLIDPALSESLPSTSNDGISSPSSWARETQNLPFAPHFGVPNLPAYPSNALDELTSFNSFTSSPVPWAPEVAVESDESDLSESHPAALNLSSTSASAPDEGTSTAPIDPADPLFVQGTETTERPAKRAKIDPDNECTCHISTTCKVAARNGTKDCRPPVKKRVTKRSSRRADTVRILQPTSEPLSTRSREDILHVLVLFQLAVSANPIDPNAFGPIKARLDELPFTEVNSASLNVLNELMDATTGLPAIARHPHTPWYIRLDLEFLMSRWQGNDLHTNLMRGIKGREKSNEGKFVSFARFLDHDYQHRASNFVGEGHLRNGAWYPFMLAAMRDGAHYESQGGISGMLGHGAVSIVLSHGGKGRAHADVDEGDRITYSGTRATDNGPSDRTKLMIQAFEKRTSIRVFRSSNLKADNPYRPKKGFRYDGLYRIVAQEEIGDVTRFVLTRLDGQTPIRHSGVEARPTEVEVAQLKSVQNVE</sequence>